<comment type="caution">
    <text evidence="3">The sequence shown here is derived from an EMBL/GenBank/DDBJ whole genome shotgun (WGS) entry which is preliminary data.</text>
</comment>
<dbReference type="Pfam" id="PF12872">
    <property type="entry name" value="OST-HTH"/>
    <property type="match status" value="1"/>
</dbReference>
<dbReference type="PANTHER" id="PTHR35811:SF1">
    <property type="entry name" value="HTH OST-TYPE DOMAIN-CONTAINING PROTEIN"/>
    <property type="match status" value="1"/>
</dbReference>
<reference evidence="3 4" key="1">
    <citation type="submission" date="2024-09" db="EMBL/GenBank/DDBJ databases">
        <authorList>
            <person name="Sun Q."/>
            <person name="Mori K."/>
        </authorList>
    </citation>
    <scope>NUCLEOTIDE SEQUENCE [LARGE SCALE GENOMIC DNA]</scope>
    <source>
        <strain evidence="3 4">CCM 8654</strain>
    </source>
</reference>
<feature type="compositionally biased region" description="Low complexity" evidence="1">
    <location>
        <begin position="375"/>
        <end position="398"/>
    </location>
</feature>
<evidence type="ECO:0000313" key="4">
    <source>
        <dbReference type="Proteomes" id="UP001589698"/>
    </source>
</evidence>
<feature type="compositionally biased region" description="Low complexity" evidence="1">
    <location>
        <begin position="356"/>
        <end position="365"/>
    </location>
</feature>
<dbReference type="PANTHER" id="PTHR35811">
    <property type="entry name" value="SLR1870 PROTEIN"/>
    <property type="match status" value="1"/>
</dbReference>
<dbReference type="Gene3D" id="3.40.50.1010">
    <property type="entry name" value="5'-nuclease"/>
    <property type="match status" value="1"/>
</dbReference>
<proteinExistence type="predicted"/>
<feature type="compositionally biased region" description="Low complexity" evidence="1">
    <location>
        <begin position="273"/>
        <end position="291"/>
    </location>
</feature>
<protein>
    <submittedName>
        <fullName evidence="3">NYN domain-containing protein</fullName>
    </submittedName>
</protein>
<dbReference type="RefSeq" id="WP_378517709.1">
    <property type="nucleotide sequence ID" value="NZ_CBCSDI010000023.1"/>
</dbReference>
<dbReference type="InterPro" id="IPR021139">
    <property type="entry name" value="NYN"/>
</dbReference>
<dbReference type="Gene3D" id="3.30.420.610">
    <property type="entry name" value="LOTUS domain-like"/>
    <property type="match status" value="1"/>
</dbReference>
<feature type="region of interest" description="Disordered" evidence="1">
    <location>
        <begin position="242"/>
        <end position="398"/>
    </location>
</feature>
<dbReference type="CDD" id="cd11297">
    <property type="entry name" value="PIN_LabA-like_N_1"/>
    <property type="match status" value="1"/>
</dbReference>
<feature type="compositionally biased region" description="Low complexity" evidence="1">
    <location>
        <begin position="331"/>
        <end position="344"/>
    </location>
</feature>
<dbReference type="EMBL" id="JBHLXH010000001">
    <property type="protein sequence ID" value="MFC0222047.1"/>
    <property type="molecule type" value="Genomic_DNA"/>
</dbReference>
<organism evidence="3 4">
    <name type="scientific">Nocardioides zeicaulis</name>
    <dbReference type="NCBI Taxonomy" id="1776857"/>
    <lineage>
        <taxon>Bacteria</taxon>
        <taxon>Bacillati</taxon>
        <taxon>Actinomycetota</taxon>
        <taxon>Actinomycetes</taxon>
        <taxon>Propionibacteriales</taxon>
        <taxon>Nocardioidaceae</taxon>
        <taxon>Nocardioides</taxon>
    </lineage>
</organism>
<keyword evidence="4" id="KW-1185">Reference proteome</keyword>
<evidence type="ECO:0000313" key="3">
    <source>
        <dbReference type="EMBL" id="MFC0222047.1"/>
    </source>
</evidence>
<accession>A0ABV6DZ82</accession>
<dbReference type="Proteomes" id="UP001589698">
    <property type="component" value="Unassembled WGS sequence"/>
</dbReference>
<dbReference type="Pfam" id="PF01936">
    <property type="entry name" value="NYN"/>
    <property type="match status" value="1"/>
</dbReference>
<dbReference type="InterPro" id="IPR025605">
    <property type="entry name" value="OST-HTH/LOTUS_dom"/>
</dbReference>
<dbReference type="PROSITE" id="PS51644">
    <property type="entry name" value="HTH_OST"/>
    <property type="match status" value="1"/>
</dbReference>
<feature type="domain" description="HTH OST-type" evidence="2">
    <location>
        <begin position="169"/>
        <end position="244"/>
    </location>
</feature>
<feature type="compositionally biased region" description="Basic and acidic residues" evidence="1">
    <location>
        <begin position="255"/>
        <end position="272"/>
    </location>
</feature>
<gene>
    <name evidence="3" type="ORF">ACFFJG_06105</name>
</gene>
<evidence type="ECO:0000256" key="1">
    <source>
        <dbReference type="SAM" id="MobiDB-lite"/>
    </source>
</evidence>
<dbReference type="InterPro" id="IPR041966">
    <property type="entry name" value="LOTUS-like"/>
</dbReference>
<sequence>MDSNQSPDRIAVLIDADNASHRQLQVVLGEVAKYGNPTIKRVYGDWTNDRLSNWAPKLNSLGLRAVHQNAFTKGKNSTDMALVIDAMDLLYDDNVESFALVTSDSDFTALTHRLRESGKAVYVLGTQKAPVSLRNACDKFIDLDVLADADDEGDDEHVSAEDAHDAVAPSINLQSALTRALNAVSDDDGWASLPTLGNQLVRTHPSFDPRTFAGPGGRLSTLVSDLAYLETSGSGNALRVRLKGAPAGRRAAGKGGEKSAEKSAEKGAEKTAGKPADQAAEQAVAPAPAKKAAARKAPVKKAEATKAGAKKAGAKKTQPPKETAKETAETPASAVPEQAPAAEAPARKRAPRTAAKKAPAAQAAPEPEPQPDPTPVVRVTSRTRSGRPVTRTGATPTS</sequence>
<name>A0ABV6DZ82_9ACTN</name>
<dbReference type="CDD" id="cd10146">
    <property type="entry name" value="LabA_like_C"/>
    <property type="match status" value="1"/>
</dbReference>
<evidence type="ECO:0000259" key="2">
    <source>
        <dbReference type="PROSITE" id="PS51644"/>
    </source>
</evidence>